<dbReference type="HOGENOM" id="CLU_116558_0_0_1"/>
<dbReference type="AlphaFoldDB" id="A0A0C9Y1N4"/>
<evidence type="ECO:0000256" key="1">
    <source>
        <dbReference type="SAM" id="Phobius"/>
    </source>
</evidence>
<evidence type="ECO:0000313" key="2">
    <source>
        <dbReference type="EMBL" id="KIK11106.1"/>
    </source>
</evidence>
<accession>A0A0C9Y1N4</accession>
<reference evidence="3" key="2">
    <citation type="submission" date="2015-01" db="EMBL/GenBank/DDBJ databases">
        <title>Evolutionary Origins and Diversification of the Mycorrhizal Mutualists.</title>
        <authorList>
            <consortium name="DOE Joint Genome Institute"/>
            <consortium name="Mycorrhizal Genomics Consortium"/>
            <person name="Kohler A."/>
            <person name="Kuo A."/>
            <person name="Nagy L.G."/>
            <person name="Floudas D."/>
            <person name="Copeland A."/>
            <person name="Barry K.W."/>
            <person name="Cichocki N."/>
            <person name="Veneault-Fourrey C."/>
            <person name="LaButti K."/>
            <person name="Lindquist E.A."/>
            <person name="Lipzen A."/>
            <person name="Lundell T."/>
            <person name="Morin E."/>
            <person name="Murat C."/>
            <person name="Riley R."/>
            <person name="Ohm R."/>
            <person name="Sun H."/>
            <person name="Tunlid A."/>
            <person name="Henrissat B."/>
            <person name="Grigoriev I.V."/>
            <person name="Hibbett D.S."/>
            <person name="Martin F."/>
        </authorList>
    </citation>
    <scope>NUCLEOTIDE SEQUENCE [LARGE SCALE GENOMIC DNA]</scope>
    <source>
        <strain evidence="3">441</strain>
    </source>
</reference>
<keyword evidence="1" id="KW-1133">Transmembrane helix</keyword>
<keyword evidence="1" id="KW-0812">Transmembrane</keyword>
<gene>
    <name evidence="2" type="ORF">PISMIDRAFT_123290</name>
</gene>
<proteinExistence type="predicted"/>
<feature type="transmembrane region" description="Helical" evidence="1">
    <location>
        <begin position="141"/>
        <end position="160"/>
    </location>
</feature>
<sequence length="187" mass="20796">SGSRFTNSDLPPLFLKGRKWAKTYLPTLLLWLGDQPNVWSVPEGDLVHALTEIAKVVYPTFTTLDDIRPNMPVFSIVHTDVEQTCDALLHKQAFAYEDLDSHSPEKAFRGAFILQLLANAHLHSCARSVDVPALGLAPKPYMARGAIALCVAAVSYHYYISIKLILLMHNNAARACHQAGEVQIRLY</sequence>
<evidence type="ECO:0000313" key="3">
    <source>
        <dbReference type="Proteomes" id="UP000054018"/>
    </source>
</evidence>
<feature type="non-terminal residue" evidence="2">
    <location>
        <position position="1"/>
    </location>
</feature>
<dbReference type="OrthoDB" id="2668018at2759"/>
<name>A0A0C9Y1N4_9AGAM</name>
<protein>
    <submittedName>
        <fullName evidence="2">Uncharacterized protein</fullName>
    </submittedName>
</protein>
<keyword evidence="3" id="KW-1185">Reference proteome</keyword>
<dbReference type="EMBL" id="KN834300">
    <property type="protein sequence ID" value="KIK11106.1"/>
    <property type="molecule type" value="Genomic_DNA"/>
</dbReference>
<reference evidence="2 3" key="1">
    <citation type="submission" date="2014-04" db="EMBL/GenBank/DDBJ databases">
        <authorList>
            <consortium name="DOE Joint Genome Institute"/>
            <person name="Kuo A."/>
            <person name="Kohler A."/>
            <person name="Costa M.D."/>
            <person name="Nagy L.G."/>
            <person name="Floudas D."/>
            <person name="Copeland A."/>
            <person name="Barry K.W."/>
            <person name="Cichocki N."/>
            <person name="Veneault-Fourrey C."/>
            <person name="LaButti K."/>
            <person name="Lindquist E.A."/>
            <person name="Lipzen A."/>
            <person name="Lundell T."/>
            <person name="Morin E."/>
            <person name="Murat C."/>
            <person name="Sun H."/>
            <person name="Tunlid A."/>
            <person name="Henrissat B."/>
            <person name="Grigoriev I.V."/>
            <person name="Hibbett D.S."/>
            <person name="Martin F."/>
            <person name="Nordberg H.P."/>
            <person name="Cantor M.N."/>
            <person name="Hua S.X."/>
        </authorList>
    </citation>
    <scope>NUCLEOTIDE SEQUENCE [LARGE SCALE GENOMIC DNA]</scope>
    <source>
        <strain evidence="2 3">441</strain>
    </source>
</reference>
<dbReference type="Proteomes" id="UP000054018">
    <property type="component" value="Unassembled WGS sequence"/>
</dbReference>
<organism evidence="2 3">
    <name type="scientific">Pisolithus microcarpus 441</name>
    <dbReference type="NCBI Taxonomy" id="765257"/>
    <lineage>
        <taxon>Eukaryota</taxon>
        <taxon>Fungi</taxon>
        <taxon>Dikarya</taxon>
        <taxon>Basidiomycota</taxon>
        <taxon>Agaricomycotina</taxon>
        <taxon>Agaricomycetes</taxon>
        <taxon>Agaricomycetidae</taxon>
        <taxon>Boletales</taxon>
        <taxon>Sclerodermatineae</taxon>
        <taxon>Pisolithaceae</taxon>
        <taxon>Pisolithus</taxon>
    </lineage>
</organism>
<keyword evidence="1" id="KW-0472">Membrane</keyword>